<dbReference type="SUPFAM" id="SSF51905">
    <property type="entry name" value="FAD/NAD(P)-binding domain"/>
    <property type="match status" value="1"/>
</dbReference>
<dbReference type="AlphaFoldDB" id="X0SXB8"/>
<dbReference type="PANTHER" id="PTHR42685">
    <property type="entry name" value="GERANYLGERANYL DIPHOSPHATE REDUCTASE"/>
    <property type="match status" value="1"/>
</dbReference>
<dbReference type="InterPro" id="IPR050407">
    <property type="entry name" value="Geranylgeranyl_reductase"/>
</dbReference>
<organism evidence="2">
    <name type="scientific">marine sediment metagenome</name>
    <dbReference type="NCBI Taxonomy" id="412755"/>
    <lineage>
        <taxon>unclassified sequences</taxon>
        <taxon>metagenomes</taxon>
        <taxon>ecological metagenomes</taxon>
    </lineage>
</organism>
<sequence>MKTDVIVVGAGPAGLTAARAISSRGFNVVILERERYLGVKPCGEAVSKKTINTAEVAPSKDFIIKEITCASIYAPNGRNVSIEDESGAGYILNKTLFLQNLAEKAAEAGAHIYMNQAKGEFRP</sequence>
<evidence type="ECO:0000313" key="2">
    <source>
        <dbReference type="EMBL" id="GAF80547.1"/>
    </source>
</evidence>
<dbReference type="Gene3D" id="3.50.50.60">
    <property type="entry name" value="FAD/NAD(P)-binding domain"/>
    <property type="match status" value="1"/>
</dbReference>
<protein>
    <recommendedName>
        <fullName evidence="1">FAD-binding domain-containing protein</fullName>
    </recommendedName>
</protein>
<feature type="domain" description="FAD-binding" evidence="1">
    <location>
        <begin position="2"/>
        <end position="115"/>
    </location>
</feature>
<dbReference type="Pfam" id="PF01494">
    <property type="entry name" value="FAD_binding_3"/>
    <property type="match status" value="1"/>
</dbReference>
<dbReference type="Gene3D" id="3.30.9.10">
    <property type="entry name" value="D-Amino Acid Oxidase, subunit A, domain 2"/>
    <property type="match status" value="1"/>
</dbReference>
<gene>
    <name evidence="2" type="ORF">S01H1_18436</name>
</gene>
<dbReference type="InterPro" id="IPR002938">
    <property type="entry name" value="FAD-bd"/>
</dbReference>
<evidence type="ECO:0000259" key="1">
    <source>
        <dbReference type="Pfam" id="PF01494"/>
    </source>
</evidence>
<dbReference type="PANTHER" id="PTHR42685:SF18">
    <property type="entry name" value="DIGERANYLGERANYLGLYCEROPHOSPHOLIPID REDUCTASE"/>
    <property type="match status" value="1"/>
</dbReference>
<feature type="non-terminal residue" evidence="2">
    <location>
        <position position="123"/>
    </location>
</feature>
<dbReference type="InterPro" id="IPR036188">
    <property type="entry name" value="FAD/NAD-bd_sf"/>
</dbReference>
<dbReference type="EMBL" id="BARS01009856">
    <property type="protein sequence ID" value="GAF80547.1"/>
    <property type="molecule type" value="Genomic_DNA"/>
</dbReference>
<name>X0SXB8_9ZZZZ</name>
<reference evidence="2" key="1">
    <citation type="journal article" date="2014" name="Front. Microbiol.">
        <title>High frequency of phylogenetically diverse reductive dehalogenase-homologous genes in deep subseafloor sedimentary metagenomes.</title>
        <authorList>
            <person name="Kawai M."/>
            <person name="Futagami T."/>
            <person name="Toyoda A."/>
            <person name="Takaki Y."/>
            <person name="Nishi S."/>
            <person name="Hori S."/>
            <person name="Arai W."/>
            <person name="Tsubouchi T."/>
            <person name="Morono Y."/>
            <person name="Uchiyama I."/>
            <person name="Ito T."/>
            <person name="Fujiyama A."/>
            <person name="Inagaki F."/>
            <person name="Takami H."/>
        </authorList>
    </citation>
    <scope>NUCLEOTIDE SEQUENCE</scope>
    <source>
        <strain evidence="2">Expedition CK06-06</strain>
    </source>
</reference>
<comment type="caution">
    <text evidence="2">The sequence shown here is derived from an EMBL/GenBank/DDBJ whole genome shotgun (WGS) entry which is preliminary data.</text>
</comment>
<dbReference type="GO" id="GO:0071949">
    <property type="term" value="F:FAD binding"/>
    <property type="evidence" value="ECO:0007669"/>
    <property type="project" value="InterPro"/>
</dbReference>
<accession>X0SXB8</accession>
<proteinExistence type="predicted"/>